<evidence type="ECO:0000256" key="1">
    <source>
        <dbReference type="SAM" id="MobiDB-lite"/>
    </source>
</evidence>
<accession>A0A9W8CHR5</accession>
<dbReference type="AlphaFoldDB" id="A0A9W8CHR5"/>
<proteinExistence type="predicted"/>
<sequence>MVIPRLRTRISAAGLFTRRSLSSNKNKSSSTDSDRIISSVGGRKISVHEHHNVNEMDDQVPLIHTYKDEHSEVEDIQDDLHEKAIAIDAAQASEYGQVHVLPSSSAKHQKVRALTSE</sequence>
<evidence type="ECO:0000313" key="2">
    <source>
        <dbReference type="EMBL" id="KAJ1642290.1"/>
    </source>
</evidence>
<comment type="caution">
    <text evidence="2">The sequence shown here is derived from an EMBL/GenBank/DDBJ whole genome shotgun (WGS) entry which is preliminary data.</text>
</comment>
<organism evidence="2 3">
    <name type="scientific">Coemansia asiatica</name>
    <dbReference type="NCBI Taxonomy" id="1052880"/>
    <lineage>
        <taxon>Eukaryota</taxon>
        <taxon>Fungi</taxon>
        <taxon>Fungi incertae sedis</taxon>
        <taxon>Zoopagomycota</taxon>
        <taxon>Kickxellomycotina</taxon>
        <taxon>Kickxellomycetes</taxon>
        <taxon>Kickxellales</taxon>
        <taxon>Kickxellaceae</taxon>
        <taxon>Coemansia</taxon>
    </lineage>
</organism>
<name>A0A9W8CHR5_9FUNG</name>
<protein>
    <submittedName>
        <fullName evidence="2">Uncharacterized protein</fullName>
    </submittedName>
</protein>
<feature type="region of interest" description="Disordered" evidence="1">
    <location>
        <begin position="20"/>
        <end position="39"/>
    </location>
</feature>
<reference evidence="2" key="1">
    <citation type="submission" date="2022-07" db="EMBL/GenBank/DDBJ databases">
        <title>Phylogenomic reconstructions and comparative analyses of Kickxellomycotina fungi.</title>
        <authorList>
            <person name="Reynolds N.K."/>
            <person name="Stajich J.E."/>
            <person name="Barry K."/>
            <person name="Grigoriev I.V."/>
            <person name="Crous P."/>
            <person name="Smith M.E."/>
        </authorList>
    </citation>
    <scope>NUCLEOTIDE SEQUENCE</scope>
    <source>
        <strain evidence="2">NBRC 105413</strain>
    </source>
</reference>
<dbReference type="Proteomes" id="UP001145021">
    <property type="component" value="Unassembled WGS sequence"/>
</dbReference>
<keyword evidence="3" id="KW-1185">Reference proteome</keyword>
<evidence type="ECO:0000313" key="3">
    <source>
        <dbReference type="Proteomes" id="UP001145021"/>
    </source>
</evidence>
<gene>
    <name evidence="2" type="ORF">LPJ64_005855</name>
</gene>
<dbReference type="EMBL" id="JANBOH010000434">
    <property type="protein sequence ID" value="KAJ1642290.1"/>
    <property type="molecule type" value="Genomic_DNA"/>
</dbReference>